<feature type="region of interest" description="G3" evidence="8">
    <location>
        <begin position="57"/>
        <end position="60"/>
    </location>
</feature>
<name>A0A0K2GFT4_NITMO</name>
<keyword evidence="4 7" id="KW-0547">Nucleotide-binding</keyword>
<dbReference type="STRING" id="42253.NITMOv2_3426"/>
<dbReference type="InterPro" id="IPR005662">
    <property type="entry name" value="GTPase_Era-like"/>
</dbReference>
<dbReference type="SUPFAM" id="SSF52540">
    <property type="entry name" value="P-loop containing nucleoside triphosphate hydrolases"/>
    <property type="match status" value="1"/>
</dbReference>
<dbReference type="SUPFAM" id="SSF54814">
    <property type="entry name" value="Prokaryotic type KH domain (KH-domain type II)"/>
    <property type="match status" value="1"/>
</dbReference>
<dbReference type="InterPro" id="IPR006073">
    <property type="entry name" value="GTP-bd"/>
</dbReference>
<keyword evidence="7" id="KW-0472">Membrane</keyword>
<dbReference type="AlphaFoldDB" id="A0A0K2GFT4"/>
<proteinExistence type="inferred from homology"/>
<feature type="domain" description="Era-type G" evidence="11">
    <location>
        <begin position="2"/>
        <end position="173"/>
    </location>
</feature>
<dbReference type="NCBIfam" id="NF000908">
    <property type="entry name" value="PRK00089.1"/>
    <property type="match status" value="1"/>
</dbReference>
<dbReference type="EMBL" id="CP011801">
    <property type="protein sequence ID" value="ALA59818.1"/>
    <property type="molecule type" value="Genomic_DNA"/>
</dbReference>
<feature type="domain" description="KH type-2" evidence="10">
    <location>
        <begin position="204"/>
        <end position="280"/>
    </location>
</feature>
<dbReference type="OrthoDB" id="9805918at2"/>
<dbReference type="FunFam" id="3.30.300.20:FF:000003">
    <property type="entry name" value="GTPase Era"/>
    <property type="match status" value="1"/>
</dbReference>
<reference evidence="12 13" key="1">
    <citation type="journal article" date="2015" name="Proc. Natl. Acad. Sci. U.S.A.">
        <title>Expanded metabolic versatility of ubiquitous nitrite-oxidizing bacteria from the genus Nitrospira.</title>
        <authorList>
            <person name="Koch H."/>
            <person name="Lucker S."/>
            <person name="Albertsen M."/>
            <person name="Kitzinger K."/>
            <person name="Herbold C."/>
            <person name="Spieck E."/>
            <person name="Nielsen P.H."/>
            <person name="Wagner M."/>
            <person name="Daims H."/>
        </authorList>
    </citation>
    <scope>NUCLEOTIDE SEQUENCE [LARGE SCALE GENOMIC DNA]</scope>
    <source>
        <strain evidence="12 13">NSP M-1</strain>
    </source>
</reference>
<feature type="binding site" evidence="7">
    <location>
        <begin position="57"/>
        <end position="61"/>
    </location>
    <ligand>
        <name>GTP</name>
        <dbReference type="ChEBI" id="CHEBI:37565"/>
    </ligand>
</feature>
<dbReference type="NCBIfam" id="TIGR00436">
    <property type="entry name" value="era"/>
    <property type="match status" value="1"/>
</dbReference>
<feature type="region of interest" description="G4" evidence="8">
    <location>
        <begin position="123"/>
        <end position="126"/>
    </location>
</feature>
<dbReference type="Gene3D" id="3.30.300.20">
    <property type="match status" value="1"/>
</dbReference>
<comment type="similarity">
    <text evidence="1 7 8 9">Belongs to the TRAFAC class TrmE-Era-EngA-EngB-Septin-like GTPase superfamily. Era GTPase family.</text>
</comment>
<evidence type="ECO:0000256" key="2">
    <source>
        <dbReference type="ARBA" id="ARBA00020484"/>
    </source>
</evidence>
<evidence type="ECO:0000259" key="10">
    <source>
        <dbReference type="PROSITE" id="PS50823"/>
    </source>
</evidence>
<feature type="region of interest" description="G5" evidence="8">
    <location>
        <begin position="152"/>
        <end position="154"/>
    </location>
</feature>
<keyword evidence="5 7" id="KW-0694">RNA-binding</keyword>
<evidence type="ECO:0000256" key="1">
    <source>
        <dbReference type="ARBA" id="ARBA00007921"/>
    </source>
</evidence>
<evidence type="ECO:0000256" key="3">
    <source>
        <dbReference type="ARBA" id="ARBA00022517"/>
    </source>
</evidence>
<dbReference type="CDD" id="cd22534">
    <property type="entry name" value="KH-II_Era"/>
    <property type="match status" value="1"/>
</dbReference>
<dbReference type="InterPro" id="IPR009019">
    <property type="entry name" value="KH_sf_prok-type"/>
</dbReference>
<dbReference type="PATRIC" id="fig|42253.5.peg.3379"/>
<dbReference type="CDD" id="cd04163">
    <property type="entry name" value="Era"/>
    <property type="match status" value="1"/>
</dbReference>
<evidence type="ECO:0000256" key="9">
    <source>
        <dbReference type="RuleBase" id="RU003761"/>
    </source>
</evidence>
<dbReference type="PANTHER" id="PTHR42698:SF1">
    <property type="entry name" value="GTPASE ERA, MITOCHONDRIAL"/>
    <property type="match status" value="1"/>
</dbReference>
<dbReference type="InterPro" id="IPR005225">
    <property type="entry name" value="Small_GTP-bd"/>
</dbReference>
<keyword evidence="7" id="KW-0699">rRNA-binding</keyword>
<dbReference type="NCBIfam" id="TIGR00231">
    <property type="entry name" value="small_GTP"/>
    <property type="match status" value="1"/>
</dbReference>
<keyword evidence="13" id="KW-1185">Reference proteome</keyword>
<dbReference type="PROSITE" id="PS51713">
    <property type="entry name" value="G_ERA"/>
    <property type="match status" value="1"/>
</dbReference>
<evidence type="ECO:0000256" key="7">
    <source>
        <dbReference type="HAMAP-Rule" id="MF_00367"/>
    </source>
</evidence>
<keyword evidence="6 7" id="KW-0342">GTP-binding</keyword>
<evidence type="ECO:0000256" key="6">
    <source>
        <dbReference type="ARBA" id="ARBA00023134"/>
    </source>
</evidence>
<dbReference type="GO" id="GO:0000028">
    <property type="term" value="P:ribosomal small subunit assembly"/>
    <property type="evidence" value="ECO:0007669"/>
    <property type="project" value="TreeGrafter"/>
</dbReference>
<comment type="caution">
    <text evidence="7">Lacks conserved residue(s) required for the propagation of feature annotation.</text>
</comment>
<keyword evidence="7" id="KW-0963">Cytoplasm</keyword>
<keyword evidence="3 7" id="KW-0690">Ribosome biogenesis</keyword>
<dbReference type="GO" id="GO:0005829">
    <property type="term" value="C:cytosol"/>
    <property type="evidence" value="ECO:0007669"/>
    <property type="project" value="TreeGrafter"/>
</dbReference>
<evidence type="ECO:0000313" key="12">
    <source>
        <dbReference type="EMBL" id="ALA59818.1"/>
    </source>
</evidence>
<dbReference type="RefSeq" id="WP_053380769.1">
    <property type="nucleotide sequence ID" value="NZ_CP011801.1"/>
</dbReference>
<dbReference type="Gene3D" id="3.40.50.300">
    <property type="entry name" value="P-loop containing nucleotide triphosphate hydrolases"/>
    <property type="match status" value="1"/>
</dbReference>
<dbReference type="HAMAP" id="MF_00367">
    <property type="entry name" value="GTPase_Era"/>
    <property type="match status" value="1"/>
</dbReference>
<feature type="binding site" evidence="7">
    <location>
        <begin position="123"/>
        <end position="126"/>
    </location>
    <ligand>
        <name>GTP</name>
        <dbReference type="ChEBI" id="CHEBI:37565"/>
    </ligand>
</feature>
<keyword evidence="7" id="KW-1003">Cell membrane</keyword>
<dbReference type="Proteomes" id="UP000069205">
    <property type="component" value="Chromosome"/>
</dbReference>
<comment type="function">
    <text evidence="7">An essential GTPase that binds both GDP and GTP, with rapid nucleotide exchange. Plays a role in 16S rRNA processing and 30S ribosomal subunit biogenesis and possibly also in cell cycle regulation and energy metabolism.</text>
</comment>
<dbReference type="Pfam" id="PF07650">
    <property type="entry name" value="KH_2"/>
    <property type="match status" value="1"/>
</dbReference>
<feature type="region of interest" description="G1" evidence="8">
    <location>
        <begin position="10"/>
        <end position="17"/>
    </location>
</feature>
<comment type="subcellular location">
    <subcellularLocation>
        <location evidence="7">Cytoplasm</location>
    </subcellularLocation>
    <subcellularLocation>
        <location evidence="7">Cell membrane</location>
        <topology evidence="7">Peripheral membrane protein</topology>
    </subcellularLocation>
</comment>
<protein>
    <recommendedName>
        <fullName evidence="2 7">GTPase Era</fullName>
    </recommendedName>
</protein>
<sequence>MKFGTVAIVGRSNVGKSTLLNRLLGEKVAIVSDKPQTTRTRILGVAHVPGAQIAFLDTPGLHKPQHLLNRRMVRTAVETLDEADILYVLMEATSLPGPGDLAALAHVKDAVAKRPRPIILVVTKIDLVNKHKLLPVLDSYAKLFAWTEVVPVSAQADDNIDRLLAVTVPYLEEGEAAYDEDTVTDQTMRTLAAEMIREKILHATEEEVPYSVAVDVEQFVEEGKLARIRASILVERETQKGILIGKQGERLKHISTQARQEMERVFGMKVFLEVWVKVKESWREDEQALVQLGY</sequence>
<evidence type="ECO:0000256" key="5">
    <source>
        <dbReference type="ARBA" id="ARBA00022884"/>
    </source>
</evidence>
<dbReference type="Pfam" id="PF01926">
    <property type="entry name" value="MMR_HSR1"/>
    <property type="match status" value="1"/>
</dbReference>
<dbReference type="InterPro" id="IPR027417">
    <property type="entry name" value="P-loop_NTPase"/>
</dbReference>
<dbReference type="InterPro" id="IPR004044">
    <property type="entry name" value="KH_dom_type_2"/>
</dbReference>
<dbReference type="InterPro" id="IPR030388">
    <property type="entry name" value="G_ERA_dom"/>
</dbReference>
<feature type="region of interest" description="G2" evidence="8">
    <location>
        <begin position="36"/>
        <end position="40"/>
    </location>
</feature>
<comment type="subunit">
    <text evidence="7">Monomer.</text>
</comment>
<dbReference type="GO" id="GO:0005886">
    <property type="term" value="C:plasma membrane"/>
    <property type="evidence" value="ECO:0007669"/>
    <property type="project" value="UniProtKB-SubCell"/>
</dbReference>
<dbReference type="PANTHER" id="PTHR42698">
    <property type="entry name" value="GTPASE ERA"/>
    <property type="match status" value="1"/>
</dbReference>
<gene>
    <name evidence="7 12" type="primary">era</name>
    <name evidence="12" type="ORF">NITMOv2_3426</name>
</gene>
<dbReference type="GO" id="GO:0043024">
    <property type="term" value="F:ribosomal small subunit binding"/>
    <property type="evidence" value="ECO:0007669"/>
    <property type="project" value="TreeGrafter"/>
</dbReference>
<evidence type="ECO:0000256" key="8">
    <source>
        <dbReference type="PROSITE-ProRule" id="PRU01050"/>
    </source>
</evidence>
<dbReference type="InterPro" id="IPR015946">
    <property type="entry name" value="KH_dom-like_a/b"/>
</dbReference>
<dbReference type="GO" id="GO:0070181">
    <property type="term" value="F:small ribosomal subunit rRNA binding"/>
    <property type="evidence" value="ECO:0007669"/>
    <property type="project" value="UniProtKB-UniRule"/>
</dbReference>
<evidence type="ECO:0000313" key="13">
    <source>
        <dbReference type="Proteomes" id="UP000069205"/>
    </source>
</evidence>
<evidence type="ECO:0000256" key="4">
    <source>
        <dbReference type="ARBA" id="ARBA00022741"/>
    </source>
</evidence>
<organism evidence="12 13">
    <name type="scientific">Nitrospira moscoviensis</name>
    <dbReference type="NCBI Taxonomy" id="42253"/>
    <lineage>
        <taxon>Bacteria</taxon>
        <taxon>Pseudomonadati</taxon>
        <taxon>Nitrospirota</taxon>
        <taxon>Nitrospiria</taxon>
        <taxon>Nitrospirales</taxon>
        <taxon>Nitrospiraceae</taxon>
        <taxon>Nitrospira</taxon>
    </lineage>
</organism>
<accession>A0A0K2GFT4</accession>
<evidence type="ECO:0000259" key="11">
    <source>
        <dbReference type="PROSITE" id="PS51713"/>
    </source>
</evidence>
<dbReference type="GO" id="GO:0005525">
    <property type="term" value="F:GTP binding"/>
    <property type="evidence" value="ECO:0007669"/>
    <property type="project" value="UniProtKB-UniRule"/>
</dbReference>
<dbReference type="GO" id="GO:0003924">
    <property type="term" value="F:GTPase activity"/>
    <property type="evidence" value="ECO:0007669"/>
    <property type="project" value="UniProtKB-UniRule"/>
</dbReference>
<dbReference type="KEGG" id="nmv:NITMOv2_3426"/>
<dbReference type="PROSITE" id="PS50823">
    <property type="entry name" value="KH_TYPE_2"/>
    <property type="match status" value="1"/>
</dbReference>